<dbReference type="GO" id="GO:0033862">
    <property type="term" value="F:UMP kinase activity"/>
    <property type="evidence" value="ECO:0007669"/>
    <property type="project" value="UniProtKB-EC"/>
</dbReference>
<evidence type="ECO:0000256" key="3">
    <source>
        <dbReference type="ARBA" id="ARBA00007614"/>
    </source>
</evidence>
<sequence length="275" mass="29809">MGTRCVPFFYTGREEKGSSHPVSNCLTGKRGFLRMAGTRYKRVVLKLSGEALAGEQGYGIDPNVIHSIAKQLKEVVELGVQAAIVVGGGNIWRGMAGRAKGMDRATADYMGMLATVMNSLALQDALEKVGVPTRVQTSIEMRQVAEPYIRRRAIRHLEKGRVVIFASGTGNPYFSTDTTAALRAAEIEAEVILMAKNKVDGVYSADPCRDPEAVKYDSLTYMDVLNQGLGVMDSTASSLCMDNDIPLIVFNIDGQGNIRRVIMGEQIGTIVRGNS</sequence>
<feature type="binding site" evidence="12">
    <location>
        <position position="93"/>
    </location>
    <ligand>
        <name>ATP</name>
        <dbReference type="ChEBI" id="CHEBI:30616"/>
    </ligand>
</feature>
<comment type="activity regulation">
    <text evidence="12">Allosterically activated by GTP. Inhibited by UTP.</text>
</comment>
<dbReference type="InterPro" id="IPR015963">
    <property type="entry name" value="Uridylate_kinase_bac"/>
</dbReference>
<feature type="binding site" evidence="12">
    <location>
        <position position="88"/>
    </location>
    <ligand>
        <name>UMP</name>
        <dbReference type="ChEBI" id="CHEBI:57865"/>
    </ligand>
</feature>
<dbReference type="UniPathway" id="UPA00159">
    <property type="reaction ID" value="UER00275"/>
</dbReference>
<feature type="domain" description="Aspartate/glutamate/uridylate kinase" evidence="13">
    <location>
        <begin position="41"/>
        <end position="251"/>
    </location>
</feature>
<dbReference type="GO" id="GO:0005524">
    <property type="term" value="F:ATP binding"/>
    <property type="evidence" value="ECO:0007669"/>
    <property type="project" value="UniProtKB-KW"/>
</dbReference>
<dbReference type="EC" id="2.7.4.22" evidence="12"/>
<evidence type="ECO:0000256" key="12">
    <source>
        <dbReference type="HAMAP-Rule" id="MF_01220"/>
    </source>
</evidence>
<keyword evidence="5 12" id="KW-0021">Allosteric enzyme</keyword>
<keyword evidence="15" id="KW-1185">Reference proteome</keyword>
<organism evidence="14 15">
    <name type="scientific">Melghirimyces profundicolus</name>
    <dbReference type="NCBI Taxonomy" id="1242148"/>
    <lineage>
        <taxon>Bacteria</taxon>
        <taxon>Bacillati</taxon>
        <taxon>Bacillota</taxon>
        <taxon>Bacilli</taxon>
        <taxon>Bacillales</taxon>
        <taxon>Thermoactinomycetaceae</taxon>
        <taxon>Melghirimyces</taxon>
    </lineage>
</organism>
<evidence type="ECO:0000256" key="10">
    <source>
        <dbReference type="ARBA" id="ARBA00022975"/>
    </source>
</evidence>
<keyword evidence="6 12" id="KW-0808">Transferase</keyword>
<dbReference type="NCBIfam" id="TIGR02075">
    <property type="entry name" value="pyrH_bact"/>
    <property type="match status" value="1"/>
</dbReference>
<feature type="binding site" evidence="12">
    <location>
        <position position="203"/>
    </location>
    <ligand>
        <name>ATP</name>
        <dbReference type="ChEBI" id="CHEBI:30616"/>
    </ligand>
</feature>
<comment type="subunit">
    <text evidence="12">Homohexamer.</text>
</comment>
<comment type="caution">
    <text evidence="12">Lacks conserved residue(s) required for the propagation of feature annotation.</text>
</comment>
<dbReference type="InterPro" id="IPR036393">
    <property type="entry name" value="AceGlu_kinase-like_sf"/>
</dbReference>
<dbReference type="Gene3D" id="3.40.1160.10">
    <property type="entry name" value="Acetylglutamate kinase-like"/>
    <property type="match status" value="1"/>
</dbReference>
<evidence type="ECO:0000313" key="15">
    <source>
        <dbReference type="Proteomes" id="UP000244240"/>
    </source>
</evidence>
<dbReference type="FunFam" id="3.40.1160.10:FF:000001">
    <property type="entry name" value="Uridylate kinase"/>
    <property type="match status" value="1"/>
</dbReference>
<evidence type="ECO:0000259" key="13">
    <source>
        <dbReference type="Pfam" id="PF00696"/>
    </source>
</evidence>
<evidence type="ECO:0000256" key="1">
    <source>
        <dbReference type="ARBA" id="ARBA00004496"/>
    </source>
</evidence>
<dbReference type="InterPro" id="IPR011817">
    <property type="entry name" value="Uridylate_kinase"/>
</dbReference>
<feature type="binding site" evidence="12">
    <location>
        <position position="89"/>
    </location>
    <ligand>
        <name>ATP</name>
        <dbReference type="ChEBI" id="CHEBI:30616"/>
    </ligand>
</feature>
<evidence type="ECO:0000256" key="7">
    <source>
        <dbReference type="ARBA" id="ARBA00022741"/>
    </source>
</evidence>
<keyword evidence="4 12" id="KW-0963">Cytoplasm</keyword>
<evidence type="ECO:0000256" key="11">
    <source>
        <dbReference type="ARBA" id="ARBA00047767"/>
    </source>
</evidence>
<comment type="similarity">
    <text evidence="3 12">Belongs to the UMP kinase family.</text>
</comment>
<dbReference type="CDD" id="cd04254">
    <property type="entry name" value="AAK_UMPK-PyrH-Ec"/>
    <property type="match status" value="1"/>
</dbReference>
<gene>
    <name evidence="12" type="primary">pyrH</name>
    <name evidence="14" type="ORF">C8P63_1159</name>
</gene>
<keyword evidence="8 12" id="KW-0418">Kinase</keyword>
<dbReference type="Pfam" id="PF00696">
    <property type="entry name" value="AA_kinase"/>
    <property type="match status" value="1"/>
</dbReference>
<feature type="binding site" evidence="12">
    <location>
        <position position="206"/>
    </location>
    <ligand>
        <name>ATP</name>
        <dbReference type="ChEBI" id="CHEBI:30616"/>
    </ligand>
</feature>
<evidence type="ECO:0000256" key="9">
    <source>
        <dbReference type="ARBA" id="ARBA00022840"/>
    </source>
</evidence>
<dbReference type="PANTHER" id="PTHR42833">
    <property type="entry name" value="URIDYLATE KINASE"/>
    <property type="match status" value="1"/>
</dbReference>
<evidence type="ECO:0000256" key="2">
    <source>
        <dbReference type="ARBA" id="ARBA00004791"/>
    </source>
</evidence>
<feature type="binding site" evidence="12">
    <location>
        <begin position="46"/>
        <end position="49"/>
    </location>
    <ligand>
        <name>ATP</name>
        <dbReference type="ChEBI" id="CHEBI:30616"/>
    </ligand>
</feature>
<comment type="function">
    <text evidence="12">Catalyzes the reversible phosphorylation of UMP to UDP.</text>
</comment>
<evidence type="ECO:0000313" key="14">
    <source>
        <dbReference type="EMBL" id="PTX58611.1"/>
    </source>
</evidence>
<keyword evidence="10 12" id="KW-0665">Pyrimidine biosynthesis</keyword>
<name>A0A2T6BR89_9BACL</name>
<dbReference type="PIRSF" id="PIRSF005650">
    <property type="entry name" value="Uridylate_kin"/>
    <property type="match status" value="1"/>
</dbReference>
<dbReference type="GO" id="GO:0006225">
    <property type="term" value="P:UDP biosynthetic process"/>
    <property type="evidence" value="ECO:0007669"/>
    <property type="project" value="TreeGrafter"/>
</dbReference>
<dbReference type="PANTHER" id="PTHR42833:SF4">
    <property type="entry name" value="URIDYLATE KINASE PUMPKIN, CHLOROPLASTIC"/>
    <property type="match status" value="1"/>
</dbReference>
<proteinExistence type="inferred from homology"/>
<evidence type="ECO:0000256" key="8">
    <source>
        <dbReference type="ARBA" id="ARBA00022777"/>
    </source>
</evidence>
<reference evidence="14 15" key="1">
    <citation type="submission" date="2018-04" db="EMBL/GenBank/DDBJ databases">
        <title>Genomic Encyclopedia of Archaeal and Bacterial Type Strains, Phase II (KMG-II): from individual species to whole genera.</title>
        <authorList>
            <person name="Goeker M."/>
        </authorList>
    </citation>
    <scope>NUCLEOTIDE SEQUENCE [LARGE SCALE GENOMIC DNA]</scope>
    <source>
        <strain evidence="14 15">DSM 45787</strain>
    </source>
</reference>
<dbReference type="AlphaFoldDB" id="A0A2T6BR89"/>
<dbReference type="GO" id="GO:0005737">
    <property type="term" value="C:cytoplasm"/>
    <property type="evidence" value="ECO:0007669"/>
    <property type="project" value="UniProtKB-SubCell"/>
</dbReference>
<dbReference type="GO" id="GO:0044210">
    <property type="term" value="P:'de novo' CTP biosynthetic process"/>
    <property type="evidence" value="ECO:0007669"/>
    <property type="project" value="UniProtKB-UniRule"/>
</dbReference>
<keyword evidence="7 12" id="KW-0547">Nucleotide-binding</keyword>
<evidence type="ECO:0000256" key="4">
    <source>
        <dbReference type="ARBA" id="ARBA00022490"/>
    </source>
</evidence>
<evidence type="ECO:0000256" key="6">
    <source>
        <dbReference type="ARBA" id="ARBA00022679"/>
    </source>
</evidence>
<keyword evidence="9 12" id="KW-0067">ATP-binding</keyword>
<feature type="binding site" evidence="12">
    <location>
        <position position="108"/>
    </location>
    <ligand>
        <name>UMP</name>
        <dbReference type="ChEBI" id="CHEBI:57865"/>
    </ligand>
</feature>
<dbReference type="EMBL" id="QBKR01000015">
    <property type="protein sequence ID" value="PTX58611.1"/>
    <property type="molecule type" value="Genomic_DNA"/>
</dbReference>
<evidence type="ECO:0000256" key="5">
    <source>
        <dbReference type="ARBA" id="ARBA00022533"/>
    </source>
</evidence>
<feature type="binding site" evidence="12">
    <location>
        <begin position="169"/>
        <end position="176"/>
    </location>
    <ligand>
        <name>UMP</name>
        <dbReference type="ChEBI" id="CHEBI:57865"/>
    </ligand>
</feature>
<dbReference type="HAMAP" id="MF_01220_B">
    <property type="entry name" value="PyrH_B"/>
    <property type="match status" value="1"/>
</dbReference>
<dbReference type="InterPro" id="IPR001048">
    <property type="entry name" value="Asp/Glu/Uridylate_kinase"/>
</dbReference>
<protein>
    <recommendedName>
        <fullName evidence="12">Uridylate kinase</fullName>
        <shortName evidence="12">UK</shortName>
        <ecNumber evidence="12">2.7.4.22</ecNumber>
    </recommendedName>
    <alternativeName>
        <fullName evidence="12">Uridine monophosphate kinase</fullName>
        <shortName evidence="12">UMP kinase</shortName>
        <shortName evidence="12">UMPK</shortName>
    </alternativeName>
</protein>
<feature type="region of interest" description="Involved in allosteric activation by GTP" evidence="12">
    <location>
        <begin position="54"/>
        <end position="59"/>
    </location>
</feature>
<accession>A0A2T6BR89</accession>
<comment type="caution">
    <text evidence="14">The sequence shown here is derived from an EMBL/GenBank/DDBJ whole genome shotgun (WGS) entry which is preliminary data.</text>
</comment>
<comment type="catalytic activity">
    <reaction evidence="11 12">
        <text>UMP + ATP = UDP + ADP</text>
        <dbReference type="Rhea" id="RHEA:24400"/>
        <dbReference type="ChEBI" id="CHEBI:30616"/>
        <dbReference type="ChEBI" id="CHEBI:57865"/>
        <dbReference type="ChEBI" id="CHEBI:58223"/>
        <dbReference type="ChEBI" id="CHEBI:456216"/>
        <dbReference type="EC" id="2.7.4.22"/>
    </reaction>
</comment>
<dbReference type="Proteomes" id="UP000244240">
    <property type="component" value="Unassembled WGS sequence"/>
</dbReference>
<comment type="pathway">
    <text evidence="2 12">Pyrimidine metabolism; CTP biosynthesis via de novo pathway; UDP from UMP (UMPK route): step 1/1.</text>
</comment>
<feature type="binding site" evidence="12">
    <location>
        <position position="197"/>
    </location>
    <ligand>
        <name>ATP</name>
        <dbReference type="ChEBI" id="CHEBI:30616"/>
    </ligand>
</feature>
<comment type="subcellular location">
    <subcellularLocation>
        <location evidence="1 12">Cytoplasm</location>
    </subcellularLocation>
</comment>
<dbReference type="SUPFAM" id="SSF53633">
    <property type="entry name" value="Carbamate kinase-like"/>
    <property type="match status" value="1"/>
</dbReference>